<dbReference type="Proteomes" id="UP000249447">
    <property type="component" value="Chromosome"/>
</dbReference>
<accession>A0A2U9T9A3</accession>
<protein>
    <submittedName>
        <fullName evidence="3">Membrane protein</fullName>
    </submittedName>
</protein>
<keyword evidence="2" id="KW-1133">Transmembrane helix</keyword>
<evidence type="ECO:0000256" key="1">
    <source>
        <dbReference type="SAM" id="MobiDB-lite"/>
    </source>
</evidence>
<sequence length="338" mass="35961">MSDRARREPRPASAALAAFMRGVERRAAVLAELQAGDAAIGDAAVEAALYAFRSETDYLSMNEWPQCFWAVLLAQPSLQRHVGVSIALEATDRLAELGHGPRAAVLLHMAAGLGEDDAARVMGISPASYRLALHKAMADPGGGLSGEQVWLQLREQVQRRIRGLSEARQSRLAQARETALAGALPEPAAEAPMPRVEPRPSPSPRRRGLIALLWLLLALCALAFVATFWWPFRGLGPFASWSPAIDGAVRVEPLPAAEPPARTYDGVAALVAHPDFERLADPENAAIADDLAFYSWLAAEADGPPDPMLPTLEEGGGHAVPGPDETSSGPETDTGDAL</sequence>
<name>A0A2U9T9A3_9GAMM</name>
<organism evidence="3 4">
    <name type="scientific">Marilutibacter maris</name>
    <dbReference type="NCBI Taxonomy" id="1605891"/>
    <lineage>
        <taxon>Bacteria</taxon>
        <taxon>Pseudomonadati</taxon>
        <taxon>Pseudomonadota</taxon>
        <taxon>Gammaproteobacteria</taxon>
        <taxon>Lysobacterales</taxon>
        <taxon>Lysobacteraceae</taxon>
        <taxon>Marilutibacter</taxon>
    </lineage>
</organism>
<keyword evidence="2" id="KW-0812">Transmembrane</keyword>
<feature type="compositionally biased region" description="Low complexity" evidence="1">
    <location>
        <begin position="183"/>
        <end position="194"/>
    </location>
</feature>
<dbReference type="AlphaFoldDB" id="A0A2U9T9A3"/>
<dbReference type="EMBL" id="CP029843">
    <property type="protein sequence ID" value="AWV06099.1"/>
    <property type="molecule type" value="Genomic_DNA"/>
</dbReference>
<gene>
    <name evidence="3" type="ORF">C9I47_0374</name>
</gene>
<dbReference type="KEGG" id="lmb:C9I47_0374"/>
<feature type="transmembrane region" description="Helical" evidence="2">
    <location>
        <begin position="209"/>
        <end position="230"/>
    </location>
</feature>
<proteinExistence type="predicted"/>
<keyword evidence="2" id="KW-0472">Membrane</keyword>
<feature type="region of interest" description="Disordered" evidence="1">
    <location>
        <begin position="183"/>
        <end position="203"/>
    </location>
</feature>
<reference evidence="3 4" key="1">
    <citation type="submission" date="2018-05" db="EMBL/GenBank/DDBJ databases">
        <title>The complete genome of Lysobacter maris HZ9B, a marine bacterium antagonistic against terrestrial plant pathogens.</title>
        <authorList>
            <person name="Zhang X.-Q."/>
        </authorList>
    </citation>
    <scope>NUCLEOTIDE SEQUENCE [LARGE SCALE GENOMIC DNA]</scope>
    <source>
        <strain evidence="3 4">HZ9B</strain>
    </source>
</reference>
<dbReference type="Gene3D" id="1.20.140.160">
    <property type="match status" value="1"/>
</dbReference>
<feature type="region of interest" description="Disordered" evidence="1">
    <location>
        <begin position="304"/>
        <end position="338"/>
    </location>
</feature>
<keyword evidence="4" id="KW-1185">Reference proteome</keyword>
<evidence type="ECO:0000313" key="3">
    <source>
        <dbReference type="EMBL" id="AWV06099.1"/>
    </source>
</evidence>
<evidence type="ECO:0000256" key="2">
    <source>
        <dbReference type="SAM" id="Phobius"/>
    </source>
</evidence>
<evidence type="ECO:0000313" key="4">
    <source>
        <dbReference type="Proteomes" id="UP000249447"/>
    </source>
</evidence>
<dbReference type="RefSeq" id="WP_190238576.1">
    <property type="nucleotide sequence ID" value="NZ_CP029843.1"/>
</dbReference>